<dbReference type="CDD" id="cd04301">
    <property type="entry name" value="NAT_SF"/>
    <property type="match status" value="1"/>
</dbReference>
<dbReference type="RefSeq" id="WP_191205834.1">
    <property type="nucleotide sequence ID" value="NZ_JACXZA010000006.1"/>
</dbReference>
<dbReference type="SUPFAM" id="SSF55729">
    <property type="entry name" value="Acyl-CoA N-acyltransferases (Nat)"/>
    <property type="match status" value="1"/>
</dbReference>
<gene>
    <name evidence="4" type="ORF">H8B09_22405</name>
</gene>
<keyword evidence="5" id="KW-1185">Reference proteome</keyword>
<evidence type="ECO:0000259" key="3">
    <source>
        <dbReference type="PROSITE" id="PS51186"/>
    </source>
</evidence>
<reference evidence="4 5" key="1">
    <citation type="submission" date="2020-09" db="EMBL/GenBank/DDBJ databases">
        <title>Paenibacillus sp. strain PR3 16S rRNA gene Genome sequencing and assembly.</title>
        <authorList>
            <person name="Kim J."/>
        </authorList>
    </citation>
    <scope>NUCLEOTIDE SEQUENCE [LARGE SCALE GENOMIC DNA]</scope>
    <source>
        <strain evidence="4 5">PR3</strain>
    </source>
</reference>
<dbReference type="Pfam" id="PF00583">
    <property type="entry name" value="Acetyltransf_1"/>
    <property type="match status" value="1"/>
</dbReference>
<dbReference type="PROSITE" id="PS51186">
    <property type="entry name" value="GNAT"/>
    <property type="match status" value="1"/>
</dbReference>
<name>A0ABR8N017_9BACL</name>
<sequence length="144" mass="16167">MDIIVRRAQKEDARDLSELFVAFIGTESNIEKVQEQLDLINEQSNYWVAVACIDEKVIGTAMGIVCPDIVGECLPYLLVENVVVSPLHQGQGIGTKLMNALEEFAKKNQCAYVILASSETREQAHRFYESIGYQGNKRGFVKRL</sequence>
<proteinExistence type="predicted"/>
<dbReference type="Gene3D" id="3.40.630.30">
    <property type="match status" value="1"/>
</dbReference>
<organism evidence="4 5">
    <name type="scientific">Paenibacillus terricola</name>
    <dbReference type="NCBI Taxonomy" id="2763503"/>
    <lineage>
        <taxon>Bacteria</taxon>
        <taxon>Bacillati</taxon>
        <taxon>Bacillota</taxon>
        <taxon>Bacilli</taxon>
        <taxon>Bacillales</taxon>
        <taxon>Paenibacillaceae</taxon>
        <taxon>Paenibacillus</taxon>
    </lineage>
</organism>
<dbReference type="InterPro" id="IPR050832">
    <property type="entry name" value="Bact_Acetyltransf"/>
</dbReference>
<evidence type="ECO:0000256" key="2">
    <source>
        <dbReference type="ARBA" id="ARBA00023315"/>
    </source>
</evidence>
<evidence type="ECO:0000313" key="5">
    <source>
        <dbReference type="Proteomes" id="UP000609346"/>
    </source>
</evidence>
<comment type="caution">
    <text evidence="4">The sequence shown here is derived from an EMBL/GenBank/DDBJ whole genome shotgun (WGS) entry which is preliminary data.</text>
</comment>
<keyword evidence="1" id="KW-0808">Transferase</keyword>
<dbReference type="EMBL" id="JACXZA010000006">
    <property type="protein sequence ID" value="MBD3921537.1"/>
    <property type="molecule type" value="Genomic_DNA"/>
</dbReference>
<dbReference type="InterPro" id="IPR016181">
    <property type="entry name" value="Acyl_CoA_acyltransferase"/>
</dbReference>
<accession>A0ABR8N017</accession>
<evidence type="ECO:0000256" key="1">
    <source>
        <dbReference type="ARBA" id="ARBA00022679"/>
    </source>
</evidence>
<feature type="domain" description="N-acetyltransferase" evidence="3">
    <location>
        <begin position="3"/>
        <end position="144"/>
    </location>
</feature>
<dbReference type="InterPro" id="IPR000182">
    <property type="entry name" value="GNAT_dom"/>
</dbReference>
<evidence type="ECO:0000313" key="4">
    <source>
        <dbReference type="EMBL" id="MBD3921537.1"/>
    </source>
</evidence>
<dbReference type="PANTHER" id="PTHR43877:SF2">
    <property type="entry name" value="AMINOALKYLPHOSPHONATE N-ACETYLTRANSFERASE-RELATED"/>
    <property type="match status" value="1"/>
</dbReference>
<dbReference type="Proteomes" id="UP000609346">
    <property type="component" value="Unassembled WGS sequence"/>
</dbReference>
<protein>
    <submittedName>
        <fullName evidence="4">GNAT family N-acetyltransferase</fullName>
    </submittedName>
</protein>
<keyword evidence="2" id="KW-0012">Acyltransferase</keyword>
<dbReference type="PANTHER" id="PTHR43877">
    <property type="entry name" value="AMINOALKYLPHOSPHONATE N-ACETYLTRANSFERASE-RELATED-RELATED"/>
    <property type="match status" value="1"/>
</dbReference>